<evidence type="ECO:0000313" key="12">
    <source>
        <dbReference type="Proteomes" id="UP000752012"/>
    </source>
</evidence>
<evidence type="ECO:0000256" key="6">
    <source>
        <dbReference type="PROSITE-ProRule" id="PRU00284"/>
    </source>
</evidence>
<dbReference type="AlphaFoldDB" id="A0A969PQI5"/>
<evidence type="ECO:0000256" key="7">
    <source>
        <dbReference type="SAM" id="MobiDB-lite"/>
    </source>
</evidence>
<feature type="domain" description="HAMP" evidence="10">
    <location>
        <begin position="201"/>
        <end position="254"/>
    </location>
</feature>
<dbReference type="SUPFAM" id="SSF58104">
    <property type="entry name" value="Methyl-accepting chemotaxis protein (MCP) signaling domain"/>
    <property type="match status" value="1"/>
</dbReference>
<feature type="domain" description="Methyl-accepting transducer" evidence="9">
    <location>
        <begin position="273"/>
        <end position="523"/>
    </location>
</feature>
<evidence type="ECO:0000256" key="1">
    <source>
        <dbReference type="ARBA" id="ARBA00004236"/>
    </source>
</evidence>
<evidence type="ECO:0000256" key="5">
    <source>
        <dbReference type="ARBA" id="ARBA00029447"/>
    </source>
</evidence>
<dbReference type="PANTHER" id="PTHR32089">
    <property type="entry name" value="METHYL-ACCEPTING CHEMOTAXIS PROTEIN MCPB"/>
    <property type="match status" value="1"/>
</dbReference>
<dbReference type="PROSITE" id="PS50885">
    <property type="entry name" value="HAMP"/>
    <property type="match status" value="1"/>
</dbReference>
<comment type="similarity">
    <text evidence="5">Belongs to the methyl-accepting chemotaxis (MCP) protein family.</text>
</comment>
<dbReference type="PROSITE" id="PS50111">
    <property type="entry name" value="CHEMOTAXIS_TRANSDUC_2"/>
    <property type="match status" value="1"/>
</dbReference>
<keyword evidence="12" id="KW-1185">Reference proteome</keyword>
<keyword evidence="4 6" id="KW-0807">Transducer</keyword>
<comment type="caution">
    <text evidence="11">The sequence shown here is derived from an EMBL/GenBank/DDBJ whole genome shotgun (WGS) entry which is preliminary data.</text>
</comment>
<name>A0A969PQI5_9BACI</name>
<feature type="region of interest" description="Disordered" evidence="7">
    <location>
        <begin position="516"/>
        <end position="549"/>
    </location>
</feature>
<evidence type="ECO:0000259" key="10">
    <source>
        <dbReference type="PROSITE" id="PS50885"/>
    </source>
</evidence>
<reference evidence="11 12" key="1">
    <citation type="submission" date="2020-03" db="EMBL/GenBank/DDBJ databases">
        <title>Assessment of the enzymatic potential of alkaline-tolerant lipase obtained from Bacillus luteus H11 (technogenic soil) for the bioremediation of saline soils contaminated with petroleum substances.</title>
        <authorList>
            <person name="Kalwasinska A."/>
        </authorList>
    </citation>
    <scope>NUCLEOTIDE SEQUENCE [LARGE SCALE GENOMIC DNA]</scope>
    <source>
        <strain evidence="11 12">H11</strain>
    </source>
</reference>
<keyword evidence="8" id="KW-1133">Transmembrane helix</keyword>
<keyword evidence="2" id="KW-1003">Cell membrane</keyword>
<comment type="subcellular location">
    <subcellularLocation>
        <location evidence="1">Cell membrane</location>
    </subcellularLocation>
</comment>
<dbReference type="InterPro" id="IPR004090">
    <property type="entry name" value="Chemotax_Me-accpt_rcpt"/>
</dbReference>
<evidence type="ECO:0000313" key="11">
    <source>
        <dbReference type="EMBL" id="NJP38561.1"/>
    </source>
</evidence>
<organism evidence="11 12">
    <name type="scientific">Alkalicoccus luteus</name>
    <dbReference type="NCBI Taxonomy" id="1237094"/>
    <lineage>
        <taxon>Bacteria</taxon>
        <taxon>Bacillati</taxon>
        <taxon>Bacillota</taxon>
        <taxon>Bacilli</taxon>
        <taxon>Bacillales</taxon>
        <taxon>Bacillaceae</taxon>
        <taxon>Alkalicoccus</taxon>
    </lineage>
</organism>
<dbReference type="InterPro" id="IPR003660">
    <property type="entry name" value="HAMP_dom"/>
</dbReference>
<evidence type="ECO:0000259" key="9">
    <source>
        <dbReference type="PROSITE" id="PS50111"/>
    </source>
</evidence>
<dbReference type="CDD" id="cd06225">
    <property type="entry name" value="HAMP"/>
    <property type="match status" value="1"/>
</dbReference>
<dbReference type="PRINTS" id="PR00260">
    <property type="entry name" value="CHEMTRNSDUCR"/>
</dbReference>
<dbReference type="Proteomes" id="UP000752012">
    <property type="component" value="Unassembled WGS sequence"/>
</dbReference>
<feature type="compositionally biased region" description="Low complexity" evidence="7">
    <location>
        <begin position="537"/>
        <end position="549"/>
    </location>
</feature>
<proteinExistence type="inferred from homology"/>
<accession>A0A969PQI5</accession>
<dbReference type="SMART" id="SM00283">
    <property type="entry name" value="MA"/>
    <property type="match status" value="1"/>
</dbReference>
<evidence type="ECO:0000256" key="4">
    <source>
        <dbReference type="ARBA" id="ARBA00023224"/>
    </source>
</evidence>
<dbReference type="GO" id="GO:0007165">
    <property type="term" value="P:signal transduction"/>
    <property type="evidence" value="ECO:0007669"/>
    <property type="project" value="UniProtKB-KW"/>
</dbReference>
<dbReference type="GO" id="GO:0005886">
    <property type="term" value="C:plasma membrane"/>
    <property type="evidence" value="ECO:0007669"/>
    <property type="project" value="UniProtKB-SubCell"/>
</dbReference>
<evidence type="ECO:0000256" key="8">
    <source>
        <dbReference type="SAM" id="Phobius"/>
    </source>
</evidence>
<evidence type="ECO:0000256" key="3">
    <source>
        <dbReference type="ARBA" id="ARBA00023136"/>
    </source>
</evidence>
<dbReference type="Pfam" id="PF00672">
    <property type="entry name" value="HAMP"/>
    <property type="match status" value="1"/>
</dbReference>
<dbReference type="PANTHER" id="PTHR32089:SF112">
    <property type="entry name" value="LYSOZYME-LIKE PROTEIN-RELATED"/>
    <property type="match status" value="1"/>
</dbReference>
<dbReference type="GO" id="GO:0006935">
    <property type="term" value="P:chemotaxis"/>
    <property type="evidence" value="ECO:0007669"/>
    <property type="project" value="InterPro"/>
</dbReference>
<dbReference type="InterPro" id="IPR004089">
    <property type="entry name" value="MCPsignal_dom"/>
</dbReference>
<dbReference type="Gene3D" id="1.10.287.950">
    <property type="entry name" value="Methyl-accepting chemotaxis protein"/>
    <property type="match status" value="1"/>
</dbReference>
<feature type="transmembrane region" description="Helical" evidence="8">
    <location>
        <begin position="176"/>
        <end position="198"/>
    </location>
</feature>
<dbReference type="EMBL" id="JAATHJ010000024">
    <property type="protein sequence ID" value="NJP38561.1"/>
    <property type="molecule type" value="Genomic_DNA"/>
</dbReference>
<dbReference type="RefSeq" id="WP_168008170.1">
    <property type="nucleotide sequence ID" value="NZ_JAATHJ010000024.1"/>
</dbReference>
<sequence>MKHIRTKILAGFLIILLIAAVQGIVNGMSFHYISSESEQISESELPQLEADHFLSYAMTERLALVRGFLLTGDPRFEESFEAVSAEADAVSAELLRQTSNEATIDAIQQAEVWTAAVRENVFPVYQDGREQEALAYMNSAGRTDAEELMAYFQEAAADRSSQVALRAENVNESSNLLFVVTVGAGVLVVLTGLITAFVTAGSIAKPVHLVTNRLRELADGNLSGPALRVRTKDETKAMVDSLNQMTENNRSLLKQIGSVAAEVENGSTSLAHASEDVRGGSAQIASTMEQLAAGAENQASVTTTLSSSMASFSEAMAQSSSNVEQALQSSDDVLKLTDSGTNVVLRSGESMQRIDERMSSAVTKMDELQLKTDNISKLVTVIEDIAAQTNLLALNAAIEAARAGEQGRGFAVVADEVRRLAEQVTGSVADITNIVHSVQQDSLSVAESLQKGYEETSEGSSNMKATEQTFTAIQASITELADQMREIGKNVAGMSGQTSKIHGSLGEAAASAEEAAAGIEETTASAEETDRSMEQMASSASSLSGSAKSLRAELDQFRLS</sequence>
<gene>
    <name evidence="11" type="ORF">HCN83_13265</name>
</gene>
<dbReference type="Gene3D" id="6.10.340.10">
    <property type="match status" value="1"/>
</dbReference>
<feature type="compositionally biased region" description="Low complexity" evidence="7">
    <location>
        <begin position="516"/>
        <end position="526"/>
    </location>
</feature>
<protein>
    <submittedName>
        <fullName evidence="11">HAMP domain-containing protein</fullName>
    </submittedName>
</protein>
<keyword evidence="8" id="KW-0812">Transmembrane</keyword>
<dbReference type="GO" id="GO:0004888">
    <property type="term" value="F:transmembrane signaling receptor activity"/>
    <property type="evidence" value="ECO:0007669"/>
    <property type="project" value="InterPro"/>
</dbReference>
<evidence type="ECO:0000256" key="2">
    <source>
        <dbReference type="ARBA" id="ARBA00022475"/>
    </source>
</evidence>
<keyword evidence="3 8" id="KW-0472">Membrane</keyword>
<dbReference type="Pfam" id="PF00015">
    <property type="entry name" value="MCPsignal"/>
    <property type="match status" value="1"/>
</dbReference>